<accession>A0A512NC17</accession>
<protein>
    <submittedName>
        <fullName evidence="1">Uncharacterized protein</fullName>
    </submittedName>
</protein>
<keyword evidence="2" id="KW-1185">Reference proteome</keyword>
<proteinExistence type="predicted"/>
<dbReference type="Proteomes" id="UP000321058">
    <property type="component" value="Unassembled WGS sequence"/>
</dbReference>
<dbReference type="AlphaFoldDB" id="A0A512NC17"/>
<reference evidence="1 2" key="1">
    <citation type="submission" date="2019-07" db="EMBL/GenBank/DDBJ databases">
        <title>Whole genome shotgun sequence of Reyranella soli NBRC 108950.</title>
        <authorList>
            <person name="Hosoyama A."/>
            <person name="Uohara A."/>
            <person name="Ohji S."/>
            <person name="Ichikawa N."/>
        </authorList>
    </citation>
    <scope>NUCLEOTIDE SEQUENCE [LARGE SCALE GENOMIC DNA]</scope>
    <source>
        <strain evidence="1 2">NBRC 108950</strain>
    </source>
</reference>
<dbReference type="RefSeq" id="WP_170303159.1">
    <property type="nucleotide sequence ID" value="NZ_BKAJ01000066.1"/>
</dbReference>
<evidence type="ECO:0000313" key="2">
    <source>
        <dbReference type="Proteomes" id="UP000321058"/>
    </source>
</evidence>
<sequence>MYTALVIGAVFTIVLGVPAVVWLTKLIRPPTPEEEKIHRGVEEARRRIDKLFH</sequence>
<evidence type="ECO:0000313" key="1">
    <source>
        <dbReference type="EMBL" id="GEP56490.1"/>
    </source>
</evidence>
<gene>
    <name evidence="1" type="ORF">RSO01_36560</name>
</gene>
<name>A0A512NC17_9HYPH</name>
<organism evidence="1 2">
    <name type="scientific">Reyranella soli</name>
    <dbReference type="NCBI Taxonomy" id="1230389"/>
    <lineage>
        <taxon>Bacteria</taxon>
        <taxon>Pseudomonadati</taxon>
        <taxon>Pseudomonadota</taxon>
        <taxon>Alphaproteobacteria</taxon>
        <taxon>Hyphomicrobiales</taxon>
        <taxon>Reyranellaceae</taxon>
        <taxon>Reyranella</taxon>
    </lineage>
</organism>
<dbReference type="EMBL" id="BKAJ01000066">
    <property type="protein sequence ID" value="GEP56490.1"/>
    <property type="molecule type" value="Genomic_DNA"/>
</dbReference>
<comment type="caution">
    <text evidence="1">The sequence shown here is derived from an EMBL/GenBank/DDBJ whole genome shotgun (WGS) entry which is preliminary data.</text>
</comment>